<proteinExistence type="predicted"/>
<accession>A0A7R9CX38</accession>
<evidence type="ECO:0000313" key="1">
    <source>
        <dbReference type="EMBL" id="CAD7403054.1"/>
    </source>
</evidence>
<gene>
    <name evidence="1" type="ORF">TPSB3V08_LOCUS3872</name>
</gene>
<organism evidence="1">
    <name type="scientific">Timema poppense</name>
    <name type="common">Walking stick</name>
    <dbReference type="NCBI Taxonomy" id="170557"/>
    <lineage>
        <taxon>Eukaryota</taxon>
        <taxon>Metazoa</taxon>
        <taxon>Ecdysozoa</taxon>
        <taxon>Arthropoda</taxon>
        <taxon>Hexapoda</taxon>
        <taxon>Insecta</taxon>
        <taxon>Pterygota</taxon>
        <taxon>Neoptera</taxon>
        <taxon>Polyneoptera</taxon>
        <taxon>Phasmatodea</taxon>
        <taxon>Timematodea</taxon>
        <taxon>Timematoidea</taxon>
        <taxon>Timematidae</taxon>
        <taxon>Timema</taxon>
    </lineage>
</organism>
<dbReference type="AlphaFoldDB" id="A0A7R9CX38"/>
<sequence>MVTSRSCILGPSSVCMNKRNGNFGPVGRLGDSLLLGITKSGTTAGTPLSGLEICGGALFGWLPVELAVGSSDGTPVRSSDRLCGPEKCLRGPDADHGPPFGDHCSRTLFRVLAGKPNGMRRRWEDSIRMDLKEIGCNEVDWIELSQDRDRNHHSGQVPSGNTLESDEKVQTYPSISFVMVVVVALELQDHGPGSRAGPDLGGLIFVDARKARCHNLREPQSRIKSALVTEYRRCRGPALTRLSQRSHTQYEMSLQCLRIIEGAPWYISNRNLQQHLDMLCIKEYFRKLEQSLYNNLAGFTNPNIQGLGNYLCDGSKKVQQMSQSFAWIMKFATDKHDRASGRRNMGMEGKEGRRYSLFCVWHLR</sequence>
<protein>
    <submittedName>
        <fullName evidence="1">Uncharacterized protein</fullName>
    </submittedName>
</protein>
<name>A0A7R9CX38_TIMPO</name>
<dbReference type="EMBL" id="OD001762">
    <property type="protein sequence ID" value="CAD7403054.1"/>
    <property type="molecule type" value="Genomic_DNA"/>
</dbReference>
<reference evidence="1" key="1">
    <citation type="submission" date="2020-11" db="EMBL/GenBank/DDBJ databases">
        <authorList>
            <person name="Tran Van P."/>
        </authorList>
    </citation>
    <scope>NUCLEOTIDE SEQUENCE</scope>
</reference>